<evidence type="ECO:0000256" key="1">
    <source>
        <dbReference type="SAM" id="Phobius"/>
    </source>
</evidence>
<evidence type="ECO:0008006" key="4">
    <source>
        <dbReference type="Google" id="ProtNLM"/>
    </source>
</evidence>
<evidence type="ECO:0000313" key="2">
    <source>
        <dbReference type="EMBL" id="WEX86707.1"/>
    </source>
</evidence>
<sequence>MWQFKALQQALRDMRRAALLGGSEHMMGYDWTGERTRRMKMLRACAYAVLCGAIAAFLVTAVVK</sequence>
<name>A0ABY8D8S0_9HYPH</name>
<accession>A0ABY8D8S0</accession>
<organism evidence="2 3">
    <name type="scientific">Sinorhizobium garamanticum</name>
    <dbReference type="NCBI Taxonomy" id="680247"/>
    <lineage>
        <taxon>Bacteria</taxon>
        <taxon>Pseudomonadati</taxon>
        <taxon>Pseudomonadota</taxon>
        <taxon>Alphaproteobacteria</taxon>
        <taxon>Hyphomicrobiales</taxon>
        <taxon>Rhizobiaceae</taxon>
        <taxon>Sinorhizobium/Ensifer group</taxon>
        <taxon>Sinorhizobium</taxon>
    </lineage>
</organism>
<feature type="transmembrane region" description="Helical" evidence="1">
    <location>
        <begin position="44"/>
        <end position="63"/>
    </location>
</feature>
<proteinExistence type="predicted"/>
<keyword evidence="1" id="KW-1133">Transmembrane helix</keyword>
<dbReference type="EMBL" id="CP120373">
    <property type="protein sequence ID" value="WEX86707.1"/>
    <property type="molecule type" value="Genomic_DNA"/>
</dbReference>
<dbReference type="Proteomes" id="UP001229355">
    <property type="component" value="Chromosome 1"/>
</dbReference>
<keyword evidence="1" id="KW-0812">Transmembrane</keyword>
<evidence type="ECO:0000313" key="3">
    <source>
        <dbReference type="Proteomes" id="UP001229355"/>
    </source>
</evidence>
<gene>
    <name evidence="2" type="ORF">PZN02_003026</name>
</gene>
<keyword evidence="1" id="KW-0472">Membrane</keyword>
<keyword evidence="3" id="KW-1185">Reference proteome</keyword>
<reference evidence="2 3" key="1">
    <citation type="submission" date="2023-03" db="EMBL/GenBank/DDBJ databases">
        <authorList>
            <person name="Kaur S."/>
            <person name="Espinosa-Saiz D."/>
            <person name="Velazquez E."/>
            <person name="Menendez E."/>
            <person name="diCenzo G.C."/>
        </authorList>
    </citation>
    <scope>NUCLEOTIDE SEQUENCE [LARGE SCALE GENOMIC DNA]</scope>
    <source>
        <strain evidence="2 3">LMG 24692</strain>
    </source>
</reference>
<dbReference type="RefSeq" id="WP_280658774.1">
    <property type="nucleotide sequence ID" value="NZ_CP120373.1"/>
</dbReference>
<protein>
    <recommendedName>
        <fullName evidence="4">Transmembrane protein</fullName>
    </recommendedName>
</protein>